<keyword evidence="2" id="KW-0378">Hydrolase</keyword>
<dbReference type="AlphaFoldDB" id="A0A5B8MLP4"/>
<keyword evidence="3" id="KW-1185">Reference proteome</keyword>
<dbReference type="GO" id="GO:0016020">
    <property type="term" value="C:membrane"/>
    <property type="evidence" value="ECO:0007669"/>
    <property type="project" value="TreeGrafter"/>
</dbReference>
<protein>
    <submittedName>
        <fullName evidence="2">Alpha/beta-hydrolase</fullName>
    </submittedName>
</protein>
<dbReference type="Proteomes" id="UP000316726">
    <property type="component" value="Chromosome 5"/>
</dbReference>
<sequence>MLNWMFRTMYKLVKNTAIGGLGLGGALLALMVAFQEKIIYVPNAPGLDKDYPFDPTRLGLEFEDVWLTTRDNVKIHCWYLPFSEKNAGLGTASTGRGSRPTVLWLQENAGNMSYRLLFVKPLLRVCRCNVLMVMYRGYGSSEGSPSESGLRMDAEAALDYLGKREDVDEKNVAVFGRSLGGAVAIDLVSRHQDKVRALVIENTFTCIPDMAAEKFPFLKAVGIKREGALSFLIRHPWDSLGKIGKIKKPLLMLASTLDEMVPFTQMQELFKHQKSDDCVFFPMQAHHMTAYEEARNEYWPALKSFFDKHMDY</sequence>
<dbReference type="InterPro" id="IPR029058">
    <property type="entry name" value="AB_hydrolase_fold"/>
</dbReference>
<dbReference type="PANTHER" id="PTHR12277:SF81">
    <property type="entry name" value="PROTEIN ABHD13"/>
    <property type="match status" value="1"/>
</dbReference>
<organism evidence="2 3">
    <name type="scientific">Chloropicon primus</name>
    <dbReference type="NCBI Taxonomy" id="1764295"/>
    <lineage>
        <taxon>Eukaryota</taxon>
        <taxon>Viridiplantae</taxon>
        <taxon>Chlorophyta</taxon>
        <taxon>Chloropicophyceae</taxon>
        <taxon>Chloropicales</taxon>
        <taxon>Chloropicaceae</taxon>
        <taxon>Chloropicon</taxon>
    </lineage>
</organism>
<dbReference type="Gene3D" id="3.40.50.1820">
    <property type="entry name" value="alpha/beta hydrolase"/>
    <property type="match status" value="1"/>
</dbReference>
<reference evidence="2 3" key="1">
    <citation type="submission" date="2018-07" db="EMBL/GenBank/DDBJ databases">
        <title>The complete nuclear genome of the prasinophyte Chloropicon primus (CCMP1205).</title>
        <authorList>
            <person name="Pombert J.-F."/>
            <person name="Otis C."/>
            <person name="Turmel M."/>
            <person name="Lemieux C."/>
        </authorList>
    </citation>
    <scope>NUCLEOTIDE SEQUENCE [LARGE SCALE GENOMIC DNA]</scope>
    <source>
        <strain evidence="2 3">CCMP1205</strain>
    </source>
</reference>
<dbReference type="EMBL" id="CP031038">
    <property type="protein sequence ID" value="QDZ21426.1"/>
    <property type="molecule type" value="Genomic_DNA"/>
</dbReference>
<accession>A0A5B8MLP4</accession>
<dbReference type="STRING" id="1764295.A0A5B8MLP4"/>
<gene>
    <name evidence="2" type="ORF">A3770_05p39440</name>
</gene>
<name>A0A5B8MLP4_9CHLO</name>
<dbReference type="OrthoDB" id="10249433at2759"/>
<dbReference type="PANTHER" id="PTHR12277">
    <property type="entry name" value="ALPHA/BETA HYDROLASE DOMAIN-CONTAINING PROTEIN"/>
    <property type="match status" value="1"/>
</dbReference>
<evidence type="ECO:0000313" key="3">
    <source>
        <dbReference type="Proteomes" id="UP000316726"/>
    </source>
</evidence>
<dbReference type="SUPFAM" id="SSF53474">
    <property type="entry name" value="alpha/beta-Hydrolases"/>
    <property type="match status" value="1"/>
</dbReference>
<dbReference type="GO" id="GO:0008474">
    <property type="term" value="F:palmitoyl-(protein) hydrolase activity"/>
    <property type="evidence" value="ECO:0007669"/>
    <property type="project" value="TreeGrafter"/>
</dbReference>
<evidence type="ECO:0000313" key="2">
    <source>
        <dbReference type="EMBL" id="QDZ21426.1"/>
    </source>
</evidence>
<proteinExistence type="predicted"/>
<dbReference type="Pfam" id="PF00561">
    <property type="entry name" value="Abhydrolase_1"/>
    <property type="match status" value="1"/>
</dbReference>
<dbReference type="InterPro" id="IPR000073">
    <property type="entry name" value="AB_hydrolase_1"/>
</dbReference>
<evidence type="ECO:0000259" key="1">
    <source>
        <dbReference type="Pfam" id="PF00561"/>
    </source>
</evidence>
<feature type="domain" description="AB hydrolase-1" evidence="1">
    <location>
        <begin position="113"/>
        <end position="207"/>
    </location>
</feature>